<dbReference type="RefSeq" id="WP_217634277.1">
    <property type="nucleotide sequence ID" value="NZ_FNPZ01000001.1"/>
</dbReference>
<dbReference type="PANTHER" id="PTHR33744:SF1">
    <property type="entry name" value="DNA-BINDING TRANSCRIPTIONAL ACTIVATOR ADER"/>
    <property type="match status" value="1"/>
</dbReference>
<comment type="similarity">
    <text evidence="1">Belongs to the CdaR family.</text>
</comment>
<dbReference type="SMART" id="SM00065">
    <property type="entry name" value="GAF"/>
    <property type="match status" value="1"/>
</dbReference>
<dbReference type="InterPro" id="IPR003018">
    <property type="entry name" value="GAF"/>
</dbReference>
<dbReference type="STRING" id="381665.SAMN05216554_0967"/>
<evidence type="ECO:0000259" key="2">
    <source>
        <dbReference type="SMART" id="SM00065"/>
    </source>
</evidence>
<name>A0A1H3LG21_9MICO</name>
<gene>
    <name evidence="3" type="ORF">SAMN05216554_0967</name>
</gene>
<dbReference type="Pfam" id="PF13185">
    <property type="entry name" value="GAF_2"/>
    <property type="match status" value="1"/>
</dbReference>
<dbReference type="InterPro" id="IPR051448">
    <property type="entry name" value="CdaR-like_regulators"/>
</dbReference>
<dbReference type="Gene3D" id="3.30.450.40">
    <property type="match status" value="1"/>
</dbReference>
<accession>A0A1H3LG21</accession>
<reference evidence="3 4" key="1">
    <citation type="submission" date="2016-10" db="EMBL/GenBank/DDBJ databases">
        <authorList>
            <person name="de Groot N.N."/>
        </authorList>
    </citation>
    <scope>NUCLEOTIDE SEQUENCE [LARGE SCALE GENOMIC DNA]</scope>
    <source>
        <strain evidence="3 4">CGMCC 4.3491</strain>
    </source>
</reference>
<dbReference type="InterPro" id="IPR041522">
    <property type="entry name" value="CdaR_GGDEF"/>
</dbReference>
<organism evidence="3 4">
    <name type="scientific">Herbiconiux ginsengi</name>
    <dbReference type="NCBI Taxonomy" id="381665"/>
    <lineage>
        <taxon>Bacteria</taxon>
        <taxon>Bacillati</taxon>
        <taxon>Actinomycetota</taxon>
        <taxon>Actinomycetes</taxon>
        <taxon>Micrococcales</taxon>
        <taxon>Microbacteriaceae</taxon>
        <taxon>Herbiconiux</taxon>
    </lineage>
</organism>
<evidence type="ECO:0000256" key="1">
    <source>
        <dbReference type="ARBA" id="ARBA00006754"/>
    </source>
</evidence>
<evidence type="ECO:0000313" key="4">
    <source>
        <dbReference type="Proteomes" id="UP000198891"/>
    </source>
</evidence>
<dbReference type="SUPFAM" id="SSF55781">
    <property type="entry name" value="GAF domain-like"/>
    <property type="match status" value="1"/>
</dbReference>
<keyword evidence="4" id="KW-1185">Reference proteome</keyword>
<proteinExistence type="inferred from homology"/>
<dbReference type="InterPro" id="IPR029016">
    <property type="entry name" value="GAF-like_dom_sf"/>
</dbReference>
<protein>
    <submittedName>
        <fullName evidence="3">PucR C-terminal helix-turn-helix domain-containing protein</fullName>
    </submittedName>
</protein>
<dbReference type="InterPro" id="IPR042070">
    <property type="entry name" value="PucR_C-HTH_sf"/>
</dbReference>
<dbReference type="Pfam" id="PF13556">
    <property type="entry name" value="HTH_30"/>
    <property type="match status" value="1"/>
</dbReference>
<dbReference type="Pfam" id="PF17853">
    <property type="entry name" value="GGDEF_2"/>
    <property type="match status" value="1"/>
</dbReference>
<dbReference type="AlphaFoldDB" id="A0A1H3LG21"/>
<dbReference type="EMBL" id="FNPZ01000001">
    <property type="protein sequence ID" value="SDY63331.1"/>
    <property type="molecule type" value="Genomic_DNA"/>
</dbReference>
<sequence>MTWLSRLRELSGVAIDGRSVDEALTLVAETARELLGFDFCGLLVPNAQETALVIKGWSGLSREYVDGVNRSSPVTVGSTAPSSRAYSSGQSVTVADIQVERGFEPWGGVAQEQGYRSMISVPLVGPERVLGTLNGYHSRTHVYSAQEVERLSLLANHAAAALTSASLVDELRGVNASLLQQRDLLAKSEEIHRRLLRVSLESGGIDGVVRTLADLIGRPVALDDPTGRPLSAGPGLPPDVVGLEFPVTLGNEEVGRLRIADAEHGLDPIDARAVDHARVVIALEVLRIRAALEAEHRIQGEVLTDVLLFGMTERSLRRAAALGYDLDALRVATVARVSGLDSAVDTSAAQTRRTVAALSAAAAIALPSAGSGGVLIRPLVAAVQGLIVAVWPVSARESAGAAMLHSLRSAFPTEHVLVATSGTRDRPLPEAFRVAKGALALAGSAGRSDECVTPAGLGIVGVLLQSDQPTVLREFALDTLGPVMDYDEARGSDLLGTLRTYIDHAQDRIATAGELRVHPNTVNQRIRRIESLTGADLHLSADVVSFASAFAVWDVVQTL</sequence>
<evidence type="ECO:0000313" key="3">
    <source>
        <dbReference type="EMBL" id="SDY63331.1"/>
    </source>
</evidence>
<dbReference type="Proteomes" id="UP000198891">
    <property type="component" value="Unassembled WGS sequence"/>
</dbReference>
<dbReference type="Gene3D" id="1.10.10.2840">
    <property type="entry name" value="PucR C-terminal helix-turn-helix domain"/>
    <property type="match status" value="1"/>
</dbReference>
<dbReference type="InterPro" id="IPR025736">
    <property type="entry name" value="PucR_C-HTH_dom"/>
</dbReference>
<dbReference type="PANTHER" id="PTHR33744">
    <property type="entry name" value="CARBOHYDRATE DIACID REGULATOR"/>
    <property type="match status" value="1"/>
</dbReference>
<feature type="domain" description="GAF" evidence="2">
    <location>
        <begin position="19"/>
        <end position="172"/>
    </location>
</feature>